<evidence type="ECO:0000313" key="2">
    <source>
        <dbReference type="Proteomes" id="UP001163823"/>
    </source>
</evidence>
<dbReference type="KEGG" id="qsa:O6P43_028488"/>
<organism evidence="1 2">
    <name type="scientific">Quillaja saponaria</name>
    <name type="common">Soap bark tree</name>
    <dbReference type="NCBI Taxonomy" id="32244"/>
    <lineage>
        <taxon>Eukaryota</taxon>
        <taxon>Viridiplantae</taxon>
        <taxon>Streptophyta</taxon>
        <taxon>Embryophyta</taxon>
        <taxon>Tracheophyta</taxon>
        <taxon>Spermatophyta</taxon>
        <taxon>Magnoliopsida</taxon>
        <taxon>eudicotyledons</taxon>
        <taxon>Gunneridae</taxon>
        <taxon>Pentapetalae</taxon>
        <taxon>rosids</taxon>
        <taxon>fabids</taxon>
        <taxon>Fabales</taxon>
        <taxon>Quillajaceae</taxon>
        <taxon>Quillaja</taxon>
    </lineage>
</organism>
<proteinExistence type="predicted"/>
<name>A0AAD7KY28_QUISA</name>
<keyword evidence="2" id="KW-1185">Reference proteome</keyword>
<evidence type="ECO:0000313" key="1">
    <source>
        <dbReference type="EMBL" id="KAJ7947945.1"/>
    </source>
</evidence>
<dbReference type="Proteomes" id="UP001163823">
    <property type="component" value="Chromosome 12"/>
</dbReference>
<protein>
    <submittedName>
        <fullName evidence="1">Uncharacterized protein</fullName>
    </submittedName>
</protein>
<sequence length="121" mass="13247">DLSLSIKSSFQIGVFAEVLGFDRREREKMAASVAGRSAIVRTLCRASTSSVRGRPLPSCSSNFIAHRTPILHPSPLRLVRRELSSFRPFHNVIASACLVSKLPSEASTSTEGRFSNYLSPI</sequence>
<accession>A0AAD7KY28</accession>
<reference evidence="1" key="1">
    <citation type="journal article" date="2023" name="Science">
        <title>Elucidation of the pathway for biosynthesis of saponin adjuvants from the soapbark tree.</title>
        <authorList>
            <person name="Reed J."/>
            <person name="Orme A."/>
            <person name="El-Demerdash A."/>
            <person name="Owen C."/>
            <person name="Martin L.B.B."/>
            <person name="Misra R.C."/>
            <person name="Kikuchi S."/>
            <person name="Rejzek M."/>
            <person name="Martin A.C."/>
            <person name="Harkess A."/>
            <person name="Leebens-Mack J."/>
            <person name="Louveau T."/>
            <person name="Stephenson M.J."/>
            <person name="Osbourn A."/>
        </authorList>
    </citation>
    <scope>NUCLEOTIDE SEQUENCE</scope>
    <source>
        <strain evidence="1">S10</strain>
    </source>
</reference>
<dbReference type="EMBL" id="JARAOO010000012">
    <property type="protein sequence ID" value="KAJ7947945.1"/>
    <property type="molecule type" value="Genomic_DNA"/>
</dbReference>
<feature type="non-terminal residue" evidence="1">
    <location>
        <position position="1"/>
    </location>
</feature>
<dbReference type="AlphaFoldDB" id="A0AAD7KY28"/>
<comment type="caution">
    <text evidence="1">The sequence shown here is derived from an EMBL/GenBank/DDBJ whole genome shotgun (WGS) entry which is preliminary data.</text>
</comment>
<gene>
    <name evidence="1" type="ORF">O6P43_028488</name>
</gene>